<organism evidence="3 4">
    <name type="scientific">Actinotalea ferrariae CF5-4</name>
    <dbReference type="NCBI Taxonomy" id="948458"/>
    <lineage>
        <taxon>Bacteria</taxon>
        <taxon>Bacillati</taxon>
        <taxon>Actinomycetota</taxon>
        <taxon>Actinomycetes</taxon>
        <taxon>Micrococcales</taxon>
        <taxon>Cellulomonadaceae</taxon>
        <taxon>Actinotalea</taxon>
    </lineage>
</organism>
<feature type="transmembrane region" description="Helical" evidence="2">
    <location>
        <begin position="99"/>
        <end position="120"/>
    </location>
</feature>
<keyword evidence="2" id="KW-0472">Membrane</keyword>
<feature type="transmembrane region" description="Helical" evidence="2">
    <location>
        <begin position="190"/>
        <end position="206"/>
    </location>
</feature>
<protein>
    <submittedName>
        <fullName evidence="3">Uncharacterized protein</fullName>
    </submittedName>
</protein>
<accession>A0A021VVF6</accession>
<reference evidence="3 4" key="1">
    <citation type="submission" date="2014-01" db="EMBL/GenBank/DDBJ databases">
        <title>Actinotalea ferrariae CF5-4.</title>
        <authorList>
            <person name="Chen F."/>
            <person name="Li Y."/>
            <person name="Wang G."/>
        </authorList>
    </citation>
    <scope>NUCLEOTIDE SEQUENCE [LARGE SCALE GENOMIC DNA]</scope>
    <source>
        <strain evidence="3 4">CF5-4</strain>
    </source>
</reference>
<keyword evidence="2" id="KW-0812">Transmembrane</keyword>
<sequence>MTPLHRIRDRWDAFAHQTERTIAPHVDGDWAEALLLELRLRGVPGDAVGAVLAEVDAHVVDSGTSARESFGDPVAYARSLELPTAVDGPRELARTGAPVAAQVLGMLLTLWAAAALLASGPLTVTAGHLAALLLLAVQLGVLLLRPDPFLRTAVEHPVVTWLALMTLMGLTVAAVLALPQPVLSSPAGPVLVVGLLLLAAGTAVALRRHRSGADLDPVLSPLPDGGHGADLRHGAETQHGGDIQHGADIQPGTKTQHGTSGQHGAGARQATPRWGSVGVWLVPVWTAVLLVMTTAIATATP</sequence>
<keyword evidence="2" id="KW-1133">Transmembrane helix</keyword>
<dbReference type="AlphaFoldDB" id="A0A021VVF6"/>
<dbReference type="EMBL" id="AXCW01000135">
    <property type="protein sequence ID" value="EYR63052.1"/>
    <property type="molecule type" value="Genomic_DNA"/>
</dbReference>
<dbReference type="Proteomes" id="UP000019753">
    <property type="component" value="Unassembled WGS sequence"/>
</dbReference>
<dbReference type="OrthoDB" id="5192631at2"/>
<evidence type="ECO:0000313" key="4">
    <source>
        <dbReference type="Proteomes" id="UP000019753"/>
    </source>
</evidence>
<keyword evidence="4" id="KW-1185">Reference proteome</keyword>
<feature type="transmembrane region" description="Helical" evidence="2">
    <location>
        <begin position="126"/>
        <end position="146"/>
    </location>
</feature>
<evidence type="ECO:0000256" key="2">
    <source>
        <dbReference type="SAM" id="Phobius"/>
    </source>
</evidence>
<feature type="region of interest" description="Disordered" evidence="1">
    <location>
        <begin position="216"/>
        <end position="270"/>
    </location>
</feature>
<comment type="caution">
    <text evidence="3">The sequence shown here is derived from an EMBL/GenBank/DDBJ whole genome shotgun (WGS) entry which is preliminary data.</text>
</comment>
<feature type="transmembrane region" description="Helical" evidence="2">
    <location>
        <begin position="158"/>
        <end position="178"/>
    </location>
</feature>
<evidence type="ECO:0000256" key="1">
    <source>
        <dbReference type="SAM" id="MobiDB-lite"/>
    </source>
</evidence>
<proteinExistence type="predicted"/>
<feature type="transmembrane region" description="Helical" evidence="2">
    <location>
        <begin position="277"/>
        <end position="299"/>
    </location>
</feature>
<name>A0A021VVF6_9CELL</name>
<evidence type="ECO:0000313" key="3">
    <source>
        <dbReference type="EMBL" id="EYR63052.1"/>
    </source>
</evidence>
<gene>
    <name evidence="3" type="ORF">N866_03535</name>
</gene>
<feature type="compositionally biased region" description="Polar residues" evidence="1">
    <location>
        <begin position="252"/>
        <end position="262"/>
    </location>
</feature>
<feature type="compositionally biased region" description="Basic and acidic residues" evidence="1">
    <location>
        <begin position="227"/>
        <end position="236"/>
    </location>
</feature>
<dbReference type="RefSeq" id="WP_034226692.1">
    <property type="nucleotide sequence ID" value="NZ_AXCW01000135.1"/>
</dbReference>